<sequence>MDSNSKALVSIIINNYNYERFLPEAIDSAINQTYQNTEIIVVDDCSTDNSRDVIASYGEKIIPVYHQVNGKQAAAFNSGFEKSKGEIIIFLDADDYLFPNAVENIVSVWKPSLAKVHYRLQVVDSNRKPLGFTYPQGGKKLSSGEVWKITLEYSRYVGVATSGNAINRKALSKVFPVPDEYKLSADDYLSILIPFYGEVVAIEEPIAAYRIHTSNQWALATVSGERFHRFVRHDVQNYALLKQKASELGYELPQDLEQRSIGRLWSRMASLRLDPHNHPVASDNLFKLIYLGIRSLWKYSDNSLLKKLIFSLWFIWVGLLPLPLAKIGIVWLFVPHKRPKLWGGLRKIFSTNSSREKLA</sequence>
<dbReference type="Gene3D" id="3.90.550.10">
    <property type="entry name" value="Spore Coat Polysaccharide Biosynthesis Protein SpsA, Chain A"/>
    <property type="match status" value="1"/>
</dbReference>
<dbReference type="InterPro" id="IPR029044">
    <property type="entry name" value="Nucleotide-diphossugar_trans"/>
</dbReference>
<dbReference type="PANTHER" id="PTHR22916:SF3">
    <property type="entry name" value="UDP-GLCNAC:BETAGAL BETA-1,3-N-ACETYLGLUCOSAMINYLTRANSFERASE-LIKE PROTEIN 1"/>
    <property type="match status" value="1"/>
</dbReference>
<accession>A0A1Z4M1E3</accession>
<dbReference type="InterPro" id="IPR001173">
    <property type="entry name" value="Glyco_trans_2-like"/>
</dbReference>
<dbReference type="EMBL" id="AP018227">
    <property type="protein sequence ID" value="BAY87277.1"/>
    <property type="molecule type" value="Genomic_DNA"/>
</dbReference>
<gene>
    <name evidence="3" type="ORF">NIES267_67980</name>
</gene>
<evidence type="ECO:0000313" key="4">
    <source>
        <dbReference type="Proteomes" id="UP000218418"/>
    </source>
</evidence>
<keyword evidence="1" id="KW-1133">Transmembrane helix</keyword>
<keyword evidence="3" id="KW-0808">Transferase</keyword>
<dbReference type="AlphaFoldDB" id="A0A1Z4M1E3"/>
<evidence type="ECO:0000313" key="3">
    <source>
        <dbReference type="EMBL" id="BAY87277.1"/>
    </source>
</evidence>
<dbReference type="Pfam" id="PF00535">
    <property type="entry name" value="Glycos_transf_2"/>
    <property type="match status" value="1"/>
</dbReference>
<keyword evidence="1" id="KW-0472">Membrane</keyword>
<keyword evidence="4" id="KW-1185">Reference proteome</keyword>
<feature type="transmembrane region" description="Helical" evidence="1">
    <location>
        <begin position="308"/>
        <end position="334"/>
    </location>
</feature>
<evidence type="ECO:0000256" key="1">
    <source>
        <dbReference type="SAM" id="Phobius"/>
    </source>
</evidence>
<dbReference type="SUPFAM" id="SSF53448">
    <property type="entry name" value="Nucleotide-diphospho-sugar transferases"/>
    <property type="match status" value="1"/>
</dbReference>
<dbReference type="OrthoDB" id="450387at2"/>
<feature type="domain" description="Glycosyltransferase 2-like" evidence="2">
    <location>
        <begin position="10"/>
        <end position="110"/>
    </location>
</feature>
<proteinExistence type="predicted"/>
<dbReference type="PANTHER" id="PTHR22916">
    <property type="entry name" value="GLYCOSYLTRANSFERASE"/>
    <property type="match status" value="1"/>
</dbReference>
<keyword evidence="1" id="KW-0812">Transmembrane</keyword>
<reference evidence="3 4" key="1">
    <citation type="submission" date="2017-06" db="EMBL/GenBank/DDBJ databases">
        <title>Genome sequencing of cyanobaciteial culture collection at National Institute for Environmental Studies (NIES).</title>
        <authorList>
            <person name="Hirose Y."/>
            <person name="Shimura Y."/>
            <person name="Fujisawa T."/>
            <person name="Nakamura Y."/>
            <person name="Kawachi M."/>
        </authorList>
    </citation>
    <scope>NUCLEOTIDE SEQUENCE [LARGE SCALE GENOMIC DNA]</scope>
    <source>
        <strain evidence="3 4">NIES-267</strain>
    </source>
</reference>
<evidence type="ECO:0000259" key="2">
    <source>
        <dbReference type="Pfam" id="PF00535"/>
    </source>
</evidence>
<dbReference type="GO" id="GO:0016758">
    <property type="term" value="F:hexosyltransferase activity"/>
    <property type="evidence" value="ECO:0007669"/>
    <property type="project" value="UniProtKB-ARBA"/>
</dbReference>
<dbReference type="Proteomes" id="UP000218418">
    <property type="component" value="Chromosome"/>
</dbReference>
<organism evidence="3 4">
    <name type="scientific">Calothrix parasitica NIES-267</name>
    <dbReference type="NCBI Taxonomy" id="1973488"/>
    <lineage>
        <taxon>Bacteria</taxon>
        <taxon>Bacillati</taxon>
        <taxon>Cyanobacteriota</taxon>
        <taxon>Cyanophyceae</taxon>
        <taxon>Nostocales</taxon>
        <taxon>Calotrichaceae</taxon>
        <taxon>Calothrix</taxon>
    </lineage>
</organism>
<protein>
    <submittedName>
        <fullName evidence="3">Family 2 glycosyl transferase</fullName>
    </submittedName>
</protein>
<name>A0A1Z4M1E3_9CYAN</name>